<dbReference type="InParanoid" id="J9DRE2"/>
<evidence type="ECO:0000313" key="1">
    <source>
        <dbReference type="EMBL" id="EJW03907.1"/>
    </source>
</evidence>
<protein>
    <submittedName>
        <fullName evidence="1">Uncharacterized protein</fullName>
    </submittedName>
</protein>
<evidence type="ECO:0000313" key="2">
    <source>
        <dbReference type="Proteomes" id="UP000003163"/>
    </source>
</evidence>
<name>J9DRE2_EDHAE</name>
<gene>
    <name evidence="1" type="ORF">EDEG_01801</name>
</gene>
<dbReference type="HOGENOM" id="CLU_523762_0_0_1"/>
<accession>J9DRE2</accession>
<proteinExistence type="predicted"/>
<dbReference type="AlphaFoldDB" id="J9DRE2"/>
<dbReference type="Proteomes" id="UP000003163">
    <property type="component" value="Unassembled WGS sequence"/>
</dbReference>
<reference evidence="2" key="2">
    <citation type="submission" date="2015-07" db="EMBL/GenBank/DDBJ databases">
        <title>Contrasting host-pathogen interactions and genome evolution in two generalist and specialist microsporidian pathogens of mosquitoes.</title>
        <authorList>
            <consortium name="The Broad Institute Genomics Platform"/>
            <consortium name="The Broad Institute Genome Sequencing Center for Infectious Disease"/>
            <person name="Cuomo C.A."/>
            <person name="Sanscrainte N.D."/>
            <person name="Goldberg J.M."/>
            <person name="Heiman D."/>
            <person name="Young S."/>
            <person name="Zeng Q."/>
            <person name="Becnel J.J."/>
            <person name="Birren B.W."/>
        </authorList>
    </citation>
    <scope>NUCLEOTIDE SEQUENCE [LARGE SCALE GENOMIC DNA]</scope>
    <source>
        <strain evidence="2">USNM 41457</strain>
    </source>
</reference>
<dbReference type="EMBL" id="AFBI03000028">
    <property type="protein sequence ID" value="EJW03907.1"/>
    <property type="molecule type" value="Genomic_DNA"/>
</dbReference>
<comment type="caution">
    <text evidence="1">The sequence shown here is derived from an EMBL/GenBank/DDBJ whole genome shotgun (WGS) entry which is preliminary data.</text>
</comment>
<sequence length="520" mass="61212">MVAKKEKWSLTYISNANIFDTNISEEIKNNITVDDHNQQNYDLALVAYYKINPLDSSLKISQRDERLLPLRIQIIMDKISQGDPGTSNLIDENDLLYLQSIFKKTKNNFLAVKILQFLKFIAKKIKYTNIKTLQEKNMKYSTSFCIEVEGYINNIVSRETIAMSIGCTEFLLSCEYRSQRAYDYIFLLLSNKNPTVNIVGLRLVKENSIFQELAFKKILKRKFFTKNLIEHLSNHFITTENIHLCIEHINKFKNDLYLEGHKEKDVENVIMSLMKKIDNPYCSPLDKNIVKKNPSLAFYTNISRILGKNCCLTLFDEISNTESIYSYPLFYQILENVELNADQIYQYFEKHISKIIDCYITAEIKGLNNILNSIFGAFLRYGDIYKNYEFYNKKCDLLRHNSETKGLYKTFKTFDVCFKAFLRMKYVKFGGFNGFSLWYYVQFDTNGFKKTIYISVYNTIDDIFILETDEYCVSEVKVEDLKRIFVVECVDFESQEINLKINCNQKEFCRIISTDNTYLR</sequence>
<dbReference type="OrthoDB" id="28053at2759"/>
<keyword evidence="2" id="KW-1185">Reference proteome</keyword>
<organism evidence="1 2">
    <name type="scientific">Edhazardia aedis (strain USNM 41457)</name>
    <name type="common">Microsporidian parasite</name>
    <dbReference type="NCBI Taxonomy" id="1003232"/>
    <lineage>
        <taxon>Eukaryota</taxon>
        <taxon>Fungi</taxon>
        <taxon>Fungi incertae sedis</taxon>
        <taxon>Microsporidia</taxon>
        <taxon>Edhazardia</taxon>
    </lineage>
</organism>
<reference evidence="1 2" key="1">
    <citation type="submission" date="2011-08" db="EMBL/GenBank/DDBJ databases">
        <authorList>
            <person name="Liu Z.J."/>
            <person name="Shi F.L."/>
            <person name="Lu J.Q."/>
            <person name="Li M."/>
            <person name="Wang Z.L."/>
        </authorList>
    </citation>
    <scope>NUCLEOTIDE SEQUENCE [LARGE SCALE GENOMIC DNA]</scope>
    <source>
        <strain evidence="1 2">USNM 41457</strain>
    </source>
</reference>
<dbReference type="VEuPathDB" id="MicrosporidiaDB:EDEG_01801"/>